<name>A0A9N7Z687_PLEPL</name>
<dbReference type="AlphaFoldDB" id="A0A9N7Z687"/>
<protein>
    <submittedName>
        <fullName evidence="1">Uncharacterized protein</fullName>
    </submittedName>
</protein>
<organism evidence="1 2">
    <name type="scientific">Pleuronectes platessa</name>
    <name type="common">European plaice</name>
    <dbReference type="NCBI Taxonomy" id="8262"/>
    <lineage>
        <taxon>Eukaryota</taxon>
        <taxon>Metazoa</taxon>
        <taxon>Chordata</taxon>
        <taxon>Craniata</taxon>
        <taxon>Vertebrata</taxon>
        <taxon>Euteleostomi</taxon>
        <taxon>Actinopterygii</taxon>
        <taxon>Neopterygii</taxon>
        <taxon>Teleostei</taxon>
        <taxon>Neoteleostei</taxon>
        <taxon>Acanthomorphata</taxon>
        <taxon>Carangaria</taxon>
        <taxon>Pleuronectiformes</taxon>
        <taxon>Pleuronectoidei</taxon>
        <taxon>Pleuronectidae</taxon>
        <taxon>Pleuronectes</taxon>
    </lineage>
</organism>
<accession>A0A9N7Z687</accession>
<evidence type="ECO:0000313" key="2">
    <source>
        <dbReference type="Proteomes" id="UP001153269"/>
    </source>
</evidence>
<gene>
    <name evidence="1" type="ORF">PLEPLA_LOCUS44852</name>
</gene>
<dbReference type="EMBL" id="CADEAL010004324">
    <property type="protein sequence ID" value="CAB1457048.1"/>
    <property type="molecule type" value="Genomic_DNA"/>
</dbReference>
<reference evidence="1" key="1">
    <citation type="submission" date="2020-03" db="EMBL/GenBank/DDBJ databases">
        <authorList>
            <person name="Weist P."/>
        </authorList>
    </citation>
    <scope>NUCLEOTIDE SEQUENCE</scope>
</reference>
<dbReference type="Proteomes" id="UP001153269">
    <property type="component" value="Unassembled WGS sequence"/>
</dbReference>
<proteinExistence type="predicted"/>
<evidence type="ECO:0000313" key="1">
    <source>
        <dbReference type="EMBL" id="CAB1457048.1"/>
    </source>
</evidence>
<sequence>MAKREEEAWSGGNAFCRGQGVSLHEGASSRAASAPTHSKSPPFGQSCKSWALGVAGLHSDPLSPALQQRLSCQLLYPSYRTPRAGKARLTVPRCLQSLRLISPEEKGENQKKRRRRAKLLVVVEPRPSQEPLVKPWITDAQCLHTRPIQTHDQHPPDPVPVASLQNLSPWQGRGVGGVVGGTQGQRLGVDLEVVVPD</sequence>
<comment type="caution">
    <text evidence="1">The sequence shown here is derived from an EMBL/GenBank/DDBJ whole genome shotgun (WGS) entry which is preliminary data.</text>
</comment>
<keyword evidence="2" id="KW-1185">Reference proteome</keyword>